<accession>A0A843UKC7</accession>
<evidence type="ECO:0000313" key="1">
    <source>
        <dbReference type="EMBL" id="MQL82374.1"/>
    </source>
</evidence>
<keyword evidence="2" id="KW-1185">Reference proteome</keyword>
<reference evidence="1" key="1">
    <citation type="submission" date="2017-07" db="EMBL/GenBank/DDBJ databases">
        <title>Taro Niue Genome Assembly and Annotation.</title>
        <authorList>
            <person name="Atibalentja N."/>
            <person name="Keating K."/>
            <person name="Fields C.J."/>
        </authorList>
    </citation>
    <scope>NUCLEOTIDE SEQUENCE</scope>
    <source>
        <strain evidence="1">Niue_2</strain>
        <tissue evidence="1">Leaf</tissue>
    </source>
</reference>
<protein>
    <submittedName>
        <fullName evidence="1">Uncharacterized protein</fullName>
    </submittedName>
</protein>
<comment type="caution">
    <text evidence="1">The sequence shown here is derived from an EMBL/GenBank/DDBJ whole genome shotgun (WGS) entry which is preliminary data.</text>
</comment>
<dbReference type="EMBL" id="NMUH01000628">
    <property type="protein sequence ID" value="MQL82374.1"/>
    <property type="molecule type" value="Genomic_DNA"/>
</dbReference>
<dbReference type="Proteomes" id="UP000652761">
    <property type="component" value="Unassembled WGS sequence"/>
</dbReference>
<proteinExistence type="predicted"/>
<organism evidence="1 2">
    <name type="scientific">Colocasia esculenta</name>
    <name type="common">Wild taro</name>
    <name type="synonym">Arum esculentum</name>
    <dbReference type="NCBI Taxonomy" id="4460"/>
    <lineage>
        <taxon>Eukaryota</taxon>
        <taxon>Viridiplantae</taxon>
        <taxon>Streptophyta</taxon>
        <taxon>Embryophyta</taxon>
        <taxon>Tracheophyta</taxon>
        <taxon>Spermatophyta</taxon>
        <taxon>Magnoliopsida</taxon>
        <taxon>Liliopsida</taxon>
        <taxon>Araceae</taxon>
        <taxon>Aroideae</taxon>
        <taxon>Colocasieae</taxon>
        <taxon>Colocasia</taxon>
    </lineage>
</organism>
<name>A0A843UKC7_COLES</name>
<dbReference type="AlphaFoldDB" id="A0A843UKC7"/>
<gene>
    <name evidence="1" type="ORF">Taro_014855</name>
</gene>
<feature type="non-terminal residue" evidence="1">
    <location>
        <position position="88"/>
    </location>
</feature>
<sequence>MVAFGDFWSWIWVPEQRRYSHPLRFIPTPSVKELDITFRMGIGIDYVTTIRNRHSEMVDSVLVSRNSVPGPKFLLGACVLVHRLPFPP</sequence>
<evidence type="ECO:0000313" key="2">
    <source>
        <dbReference type="Proteomes" id="UP000652761"/>
    </source>
</evidence>